<proteinExistence type="predicted"/>
<keyword evidence="3" id="KW-1185">Reference proteome</keyword>
<evidence type="ECO:0008006" key="4">
    <source>
        <dbReference type="Google" id="ProtNLM"/>
    </source>
</evidence>
<dbReference type="EMBL" id="VNHW01000004">
    <property type="protein sequence ID" value="TYP88510.1"/>
    <property type="molecule type" value="Genomic_DNA"/>
</dbReference>
<comment type="caution">
    <text evidence="2">The sequence shown here is derived from an EMBL/GenBank/DDBJ whole genome shotgun (WGS) entry which is preliminary data.</text>
</comment>
<organism evidence="2 3">
    <name type="scientific">Blastococcus xanthinilyticus</name>
    <dbReference type="NCBI Taxonomy" id="1564164"/>
    <lineage>
        <taxon>Bacteria</taxon>
        <taxon>Bacillati</taxon>
        <taxon>Actinomycetota</taxon>
        <taxon>Actinomycetes</taxon>
        <taxon>Geodermatophilales</taxon>
        <taxon>Geodermatophilaceae</taxon>
        <taxon>Blastococcus</taxon>
    </lineage>
</organism>
<name>A0A5S5CXJ6_9ACTN</name>
<accession>A0A5S5CXJ6</accession>
<keyword evidence="1" id="KW-0732">Signal</keyword>
<reference evidence="2 3" key="1">
    <citation type="submission" date="2019-07" db="EMBL/GenBank/DDBJ databases">
        <title>Genomic Encyclopedia of Archaeal and Bacterial Type Strains, Phase II (KMG-II): from individual species to whole genera.</title>
        <authorList>
            <person name="Goeker M."/>
        </authorList>
    </citation>
    <scope>NUCLEOTIDE SEQUENCE [LARGE SCALE GENOMIC DNA]</scope>
    <source>
        <strain evidence="2 3">DSM 46842</strain>
    </source>
</reference>
<feature type="chain" id="PRO_5024328971" description="Peptidase inhibitor family I36" evidence="1">
    <location>
        <begin position="29"/>
        <end position="119"/>
    </location>
</feature>
<dbReference type="Proteomes" id="UP000322499">
    <property type="component" value="Unassembled WGS sequence"/>
</dbReference>
<evidence type="ECO:0000256" key="1">
    <source>
        <dbReference type="SAM" id="SignalP"/>
    </source>
</evidence>
<evidence type="ECO:0000313" key="3">
    <source>
        <dbReference type="Proteomes" id="UP000322499"/>
    </source>
</evidence>
<feature type="signal peptide" evidence="1">
    <location>
        <begin position="1"/>
        <end position="28"/>
    </location>
</feature>
<dbReference type="AlphaFoldDB" id="A0A5S5CXJ6"/>
<protein>
    <recommendedName>
        <fullName evidence="4">Peptidase inhibitor family I36</fullName>
    </recommendedName>
</protein>
<evidence type="ECO:0000313" key="2">
    <source>
        <dbReference type="EMBL" id="TYP88510.1"/>
    </source>
</evidence>
<gene>
    <name evidence="2" type="ORF">BD833_104215</name>
</gene>
<sequence length="119" mass="12720">MIRKMLRTAVVVGFTAVATIGVAGPAAAGECSFWGTVCGKVKNDASSQRSLQVTGDWGDKSPSTYVSSGSWSPYKDTDGYRTHSTCRTYLQGGNGWMLLSKGAWIKVYDGESAIVRVLC</sequence>
<dbReference type="RefSeq" id="WP_166532633.1">
    <property type="nucleotide sequence ID" value="NZ_VNHW01000004.1"/>
</dbReference>